<keyword evidence="1" id="KW-0597">Phosphoprotein</keyword>
<dbReference type="SMART" id="SM00421">
    <property type="entry name" value="HTH_LUXR"/>
    <property type="match status" value="1"/>
</dbReference>
<gene>
    <name evidence="3" type="ORF">EII33_03065</name>
</gene>
<dbReference type="CDD" id="cd06170">
    <property type="entry name" value="LuxR_C_like"/>
    <property type="match status" value="1"/>
</dbReference>
<dbReference type="Gene3D" id="3.40.50.2300">
    <property type="match status" value="1"/>
</dbReference>
<dbReference type="PANTHER" id="PTHR43214:SF43">
    <property type="entry name" value="TWO-COMPONENT RESPONSE REGULATOR"/>
    <property type="match status" value="1"/>
</dbReference>
<comment type="caution">
    <text evidence="3">The sequence shown here is derived from an EMBL/GenBank/DDBJ whole genome shotgun (WGS) entry which is preliminary data.</text>
</comment>
<dbReference type="PROSITE" id="PS50110">
    <property type="entry name" value="RESPONSE_REGULATORY"/>
    <property type="match status" value="1"/>
</dbReference>
<evidence type="ECO:0000256" key="2">
    <source>
        <dbReference type="ARBA" id="ARBA00023125"/>
    </source>
</evidence>
<evidence type="ECO:0000313" key="4">
    <source>
        <dbReference type="Proteomes" id="UP000279562"/>
    </source>
</evidence>
<dbReference type="Proteomes" id="UP000279562">
    <property type="component" value="Unassembled WGS sequence"/>
</dbReference>
<dbReference type="GeneID" id="94549204"/>
<dbReference type="PROSITE" id="PS50043">
    <property type="entry name" value="HTH_LUXR_2"/>
    <property type="match status" value="1"/>
</dbReference>
<dbReference type="InterPro" id="IPR016032">
    <property type="entry name" value="Sig_transdc_resp-reg_C-effctor"/>
</dbReference>
<dbReference type="GO" id="GO:0000160">
    <property type="term" value="P:phosphorelay signal transduction system"/>
    <property type="evidence" value="ECO:0007669"/>
    <property type="project" value="InterPro"/>
</dbReference>
<reference evidence="3 4" key="1">
    <citation type="submission" date="2018-11" db="EMBL/GenBank/DDBJ databases">
        <title>Genomes From Bacteria Associated with the Canine Oral Cavity: a Test Case for Automated Genome-Based Taxonomic Assignment.</title>
        <authorList>
            <person name="Coil D.A."/>
            <person name="Jospin G."/>
            <person name="Darling A.E."/>
            <person name="Wallis C."/>
            <person name="Davis I.J."/>
            <person name="Harris S."/>
            <person name="Eisen J.A."/>
            <person name="Holcombe L.J."/>
            <person name="O'Flynn C."/>
        </authorList>
    </citation>
    <scope>NUCLEOTIDE SEQUENCE [LARGE SCALE GENOMIC DNA]</scope>
    <source>
        <strain evidence="3 4">OH1047_COT-310</strain>
    </source>
</reference>
<dbReference type="SUPFAM" id="SSF52172">
    <property type="entry name" value="CheY-like"/>
    <property type="match status" value="1"/>
</dbReference>
<dbReference type="InterPro" id="IPR058245">
    <property type="entry name" value="NreC/VraR/RcsB-like_REC"/>
</dbReference>
<dbReference type="RefSeq" id="WP_106039984.1">
    <property type="nucleotide sequence ID" value="NZ_CAUSQV010000015.1"/>
</dbReference>
<dbReference type="GO" id="GO:0006355">
    <property type="term" value="P:regulation of DNA-templated transcription"/>
    <property type="evidence" value="ECO:0007669"/>
    <property type="project" value="InterPro"/>
</dbReference>
<keyword evidence="2 3" id="KW-0238">DNA-binding</keyword>
<dbReference type="EMBL" id="RQYF01000008">
    <property type="protein sequence ID" value="RRD92595.1"/>
    <property type="molecule type" value="Genomic_DNA"/>
</dbReference>
<dbReference type="SMART" id="SM00448">
    <property type="entry name" value="REC"/>
    <property type="match status" value="1"/>
</dbReference>
<dbReference type="GO" id="GO:0003677">
    <property type="term" value="F:DNA binding"/>
    <property type="evidence" value="ECO:0007669"/>
    <property type="project" value="UniProtKB-KW"/>
</dbReference>
<dbReference type="InterPro" id="IPR011006">
    <property type="entry name" value="CheY-like_superfamily"/>
</dbReference>
<name>A0A2R3MU01_9BACE</name>
<dbReference type="Pfam" id="PF00196">
    <property type="entry name" value="GerE"/>
    <property type="match status" value="1"/>
</dbReference>
<proteinExistence type="predicted"/>
<keyword evidence="4" id="KW-1185">Reference proteome</keyword>
<dbReference type="AlphaFoldDB" id="A0A2R3MU01"/>
<accession>A0A2R3MU01</accession>
<dbReference type="InterPro" id="IPR000792">
    <property type="entry name" value="Tscrpt_reg_LuxR_C"/>
</dbReference>
<dbReference type="SUPFAM" id="SSF46894">
    <property type="entry name" value="C-terminal effector domain of the bipartite response regulators"/>
    <property type="match status" value="1"/>
</dbReference>
<dbReference type="CDD" id="cd17535">
    <property type="entry name" value="REC_NarL-like"/>
    <property type="match status" value="1"/>
</dbReference>
<dbReference type="PROSITE" id="PS00622">
    <property type="entry name" value="HTH_LUXR_1"/>
    <property type="match status" value="1"/>
</dbReference>
<dbReference type="PRINTS" id="PR00038">
    <property type="entry name" value="HTHLUXR"/>
</dbReference>
<evidence type="ECO:0000256" key="1">
    <source>
        <dbReference type="ARBA" id="ARBA00022553"/>
    </source>
</evidence>
<dbReference type="InterPro" id="IPR001789">
    <property type="entry name" value="Sig_transdc_resp-reg_receiver"/>
</dbReference>
<dbReference type="Pfam" id="PF00072">
    <property type="entry name" value="Response_reg"/>
    <property type="match status" value="1"/>
</dbReference>
<organism evidence="3 4">
    <name type="scientific">Prevotella heparinolytica</name>
    <dbReference type="NCBI Taxonomy" id="28113"/>
    <lineage>
        <taxon>Bacteria</taxon>
        <taxon>Pseudomonadati</taxon>
        <taxon>Bacteroidota</taxon>
        <taxon>Bacteroidia</taxon>
        <taxon>Bacteroidales</taxon>
        <taxon>Bacteroidaceae</taxon>
        <taxon>Bacteroides</taxon>
    </lineage>
</organism>
<dbReference type="PANTHER" id="PTHR43214">
    <property type="entry name" value="TWO-COMPONENT RESPONSE REGULATOR"/>
    <property type="match status" value="1"/>
</dbReference>
<dbReference type="InterPro" id="IPR039420">
    <property type="entry name" value="WalR-like"/>
</dbReference>
<dbReference type="KEGG" id="bhf:C3V43_12340"/>
<sequence>MNYKIDVNIADDHTMLTEGLVEAINSYDKVHVSRTFATLEQCRRTLSVRMPDVLLLDISMPDGSGIDFCREVVAAYSSVKVIAISSHDEYSIIQKMMSSGAHGYVLKNISVPELVAAVISVYHGEPYVCEEVKGIMAKGASEEIYLTEVERKILRLLCEGLTNAEIADRIYLSHETVNWYRKRLLSKFNVKNTAALVAVALKQLLI</sequence>
<evidence type="ECO:0000313" key="3">
    <source>
        <dbReference type="EMBL" id="RRD92595.1"/>
    </source>
</evidence>
<protein>
    <submittedName>
        <fullName evidence="3">DNA-binding response regulator</fullName>
    </submittedName>
</protein>